<dbReference type="Proteomes" id="UP000447355">
    <property type="component" value="Unassembled WGS sequence"/>
</dbReference>
<dbReference type="RefSeq" id="WP_161081816.1">
    <property type="nucleotide sequence ID" value="NZ_WWCX01000001.1"/>
</dbReference>
<gene>
    <name evidence="2" type="ORF">GTP90_01620</name>
</gene>
<comment type="caution">
    <text evidence="2">The sequence shown here is derived from an EMBL/GenBank/DDBJ whole genome shotgun (WGS) entry which is preliminary data.</text>
</comment>
<dbReference type="AlphaFoldDB" id="A0A845GGN4"/>
<evidence type="ECO:0000259" key="1">
    <source>
        <dbReference type="Pfam" id="PF23859"/>
    </source>
</evidence>
<name>A0A845GGN4_9BURK</name>
<organism evidence="2 3">
    <name type="scientific">Duganella vulcania</name>
    <dbReference type="NCBI Taxonomy" id="2692166"/>
    <lineage>
        <taxon>Bacteria</taxon>
        <taxon>Pseudomonadati</taxon>
        <taxon>Pseudomonadota</taxon>
        <taxon>Betaproteobacteria</taxon>
        <taxon>Burkholderiales</taxon>
        <taxon>Oxalobacteraceae</taxon>
        <taxon>Telluria group</taxon>
        <taxon>Duganella</taxon>
    </lineage>
</organism>
<dbReference type="Gene3D" id="3.20.20.105">
    <property type="entry name" value="Queuine tRNA-ribosyltransferase-like"/>
    <property type="match status" value="1"/>
</dbReference>
<dbReference type="InterPro" id="IPR036511">
    <property type="entry name" value="TGT-like_sf"/>
</dbReference>
<sequence length="320" mass="35654">MTRLLTEQRNARIEPCEGLLIRTGIPHRSGKLAYHAFERGYATLVSANAFWNAKKGCFTLPGVTDLSETDVALDSAGFTSMALFAKKGRQAGIGGVFPWTYAQYLELASELNPSWYTQPDMCCEPELANSQDEIDYRVNATATMFEGCMRLTYAWQNHAAKDSNARVAANLYRAPVPCLQGWRASDYLRSLEMMLQISERWQPWQAPPVLIGVGSVCRRDLHHPEFGLFAILSALEPYLPKGAKLHLFGVKGTALARLREFACVASVDSLAWDLSARIAAHRDQVSNTLANRMGAMDDWMDKAQARAAKNSPQMRLSLQF</sequence>
<dbReference type="GO" id="GO:0006400">
    <property type="term" value="P:tRNA modification"/>
    <property type="evidence" value="ECO:0007669"/>
    <property type="project" value="InterPro"/>
</dbReference>
<dbReference type="SUPFAM" id="SSF51713">
    <property type="entry name" value="tRNA-guanine transglycosylase"/>
    <property type="match status" value="1"/>
</dbReference>
<feature type="domain" description="DeoxyPurine in DNA protein A" evidence="1">
    <location>
        <begin position="69"/>
        <end position="281"/>
    </location>
</feature>
<reference evidence="2" key="1">
    <citation type="submission" date="2019-12" db="EMBL/GenBank/DDBJ databases">
        <title>Novel species isolated from a subtropical stream in China.</title>
        <authorList>
            <person name="Lu H."/>
        </authorList>
    </citation>
    <scope>NUCLEOTIDE SEQUENCE [LARGE SCALE GENOMIC DNA]</scope>
    <source>
        <strain evidence="2">FT81W</strain>
    </source>
</reference>
<evidence type="ECO:0000313" key="3">
    <source>
        <dbReference type="Proteomes" id="UP000447355"/>
    </source>
</evidence>
<dbReference type="Pfam" id="PF23859">
    <property type="entry name" value="DpdA"/>
    <property type="match status" value="1"/>
</dbReference>
<evidence type="ECO:0000313" key="2">
    <source>
        <dbReference type="EMBL" id="MYM92555.1"/>
    </source>
</evidence>
<protein>
    <recommendedName>
        <fullName evidence="1">DeoxyPurine in DNA protein A domain-containing protein</fullName>
    </recommendedName>
</protein>
<dbReference type="InterPro" id="IPR055645">
    <property type="entry name" value="DpdA"/>
</dbReference>
<accession>A0A845GGN4</accession>
<dbReference type="EMBL" id="WWCX01000001">
    <property type="protein sequence ID" value="MYM92555.1"/>
    <property type="molecule type" value="Genomic_DNA"/>
</dbReference>
<proteinExistence type="predicted"/>